<keyword evidence="4" id="KW-1185">Reference proteome</keyword>
<dbReference type="SUPFAM" id="SSF53474">
    <property type="entry name" value="alpha/beta-Hydrolases"/>
    <property type="match status" value="1"/>
</dbReference>
<evidence type="ECO:0000313" key="4">
    <source>
        <dbReference type="Proteomes" id="UP000241462"/>
    </source>
</evidence>
<dbReference type="InterPro" id="IPR050300">
    <property type="entry name" value="GDXG_lipolytic_enzyme"/>
</dbReference>
<evidence type="ECO:0000313" key="3">
    <source>
        <dbReference type="EMBL" id="PSR78414.1"/>
    </source>
</evidence>
<dbReference type="InParanoid" id="A0A2T2ZWD3"/>
<evidence type="ECO:0000256" key="1">
    <source>
        <dbReference type="ARBA" id="ARBA00022801"/>
    </source>
</evidence>
<accession>A0A2T2ZWD3</accession>
<organism evidence="3 4">
    <name type="scientific">Coniella lustricola</name>
    <dbReference type="NCBI Taxonomy" id="2025994"/>
    <lineage>
        <taxon>Eukaryota</taxon>
        <taxon>Fungi</taxon>
        <taxon>Dikarya</taxon>
        <taxon>Ascomycota</taxon>
        <taxon>Pezizomycotina</taxon>
        <taxon>Sordariomycetes</taxon>
        <taxon>Sordariomycetidae</taxon>
        <taxon>Diaporthales</taxon>
        <taxon>Schizoparmaceae</taxon>
        <taxon>Coniella</taxon>
    </lineage>
</organism>
<reference evidence="3 4" key="1">
    <citation type="journal article" date="2018" name="Mycol. Prog.">
        <title>Coniella lustricola, a new species from submerged detritus.</title>
        <authorList>
            <person name="Raudabaugh D.B."/>
            <person name="Iturriaga T."/>
            <person name="Carver A."/>
            <person name="Mondo S."/>
            <person name="Pangilinan J."/>
            <person name="Lipzen A."/>
            <person name="He G."/>
            <person name="Amirebrahimi M."/>
            <person name="Grigoriev I.V."/>
            <person name="Miller A.N."/>
        </authorList>
    </citation>
    <scope>NUCLEOTIDE SEQUENCE [LARGE SCALE GENOMIC DNA]</scope>
    <source>
        <strain evidence="3 4">B22-T-1</strain>
    </source>
</reference>
<proteinExistence type="predicted"/>
<dbReference type="GO" id="GO:0016787">
    <property type="term" value="F:hydrolase activity"/>
    <property type="evidence" value="ECO:0007669"/>
    <property type="project" value="UniProtKB-KW"/>
</dbReference>
<dbReference type="STRING" id="2025994.A0A2T2ZWD3"/>
<evidence type="ECO:0000259" key="2">
    <source>
        <dbReference type="Pfam" id="PF07859"/>
    </source>
</evidence>
<protein>
    <submittedName>
        <fullName evidence="3">Alpha/beta hydrolase fold-domain-containing protein</fullName>
    </submittedName>
</protein>
<gene>
    <name evidence="3" type="ORF">BD289DRAFT_376716</name>
</gene>
<feature type="domain" description="Alpha/beta hydrolase fold-3" evidence="2">
    <location>
        <begin position="59"/>
        <end position="271"/>
    </location>
</feature>
<dbReference type="Pfam" id="PF07859">
    <property type="entry name" value="Abhydrolase_3"/>
    <property type="match status" value="1"/>
</dbReference>
<dbReference type="OrthoDB" id="408631at2759"/>
<name>A0A2T2ZWD3_9PEZI</name>
<sequence>MKIALEKEAAAYPPPAESVVETVVEVKSFDGATITVSRFSLEQHRVPLAKGQPLRPAVYHVHGGGMITGSVDLWRPLYVRNVAMWDVQVFAVDYRVAPENQAPGPVEDSFAGLKWLSENALSLGVDPARLVIYGDSAGGGIAAGTTILARDRGLEPPLAKQILVYPMIDDRTKYGSDWPVREFLAWTEKDNLIGWTAYLGADRAGREDADVSIYEAPGRATPEDLVGLPRTYIDTAGFDLFRDDNLQYAARLLQAGVEVEFHLYPGVPHGFEKATSASVVKRAMENRRLAIATV</sequence>
<dbReference type="Gene3D" id="3.40.50.1820">
    <property type="entry name" value="alpha/beta hydrolase"/>
    <property type="match status" value="1"/>
</dbReference>
<dbReference type="PANTHER" id="PTHR48081">
    <property type="entry name" value="AB HYDROLASE SUPERFAMILY PROTEIN C4A8.06C"/>
    <property type="match status" value="1"/>
</dbReference>
<dbReference type="InterPro" id="IPR013094">
    <property type="entry name" value="AB_hydrolase_3"/>
</dbReference>
<dbReference type="Proteomes" id="UP000241462">
    <property type="component" value="Unassembled WGS sequence"/>
</dbReference>
<dbReference type="PANTHER" id="PTHR48081:SF8">
    <property type="entry name" value="ALPHA_BETA HYDROLASE FOLD-3 DOMAIN-CONTAINING PROTEIN-RELATED"/>
    <property type="match status" value="1"/>
</dbReference>
<dbReference type="InterPro" id="IPR029058">
    <property type="entry name" value="AB_hydrolase_fold"/>
</dbReference>
<dbReference type="EMBL" id="KZ678608">
    <property type="protein sequence ID" value="PSR78414.1"/>
    <property type="molecule type" value="Genomic_DNA"/>
</dbReference>
<keyword evidence="1 3" id="KW-0378">Hydrolase</keyword>
<dbReference type="AlphaFoldDB" id="A0A2T2ZWD3"/>